<comment type="caution">
    <text evidence="1">The sequence shown here is derived from an EMBL/GenBank/DDBJ whole genome shotgun (WGS) entry which is preliminary data.</text>
</comment>
<proteinExistence type="predicted"/>
<evidence type="ECO:0000313" key="2">
    <source>
        <dbReference type="Proteomes" id="UP001221757"/>
    </source>
</evidence>
<dbReference type="AlphaFoldDB" id="A0AAD7CHC2"/>
<organism evidence="1 2">
    <name type="scientific">Mycena rosella</name>
    <name type="common">Pink bonnet</name>
    <name type="synonym">Agaricus rosellus</name>
    <dbReference type="NCBI Taxonomy" id="1033263"/>
    <lineage>
        <taxon>Eukaryota</taxon>
        <taxon>Fungi</taxon>
        <taxon>Dikarya</taxon>
        <taxon>Basidiomycota</taxon>
        <taxon>Agaricomycotina</taxon>
        <taxon>Agaricomycetes</taxon>
        <taxon>Agaricomycetidae</taxon>
        <taxon>Agaricales</taxon>
        <taxon>Marasmiineae</taxon>
        <taxon>Mycenaceae</taxon>
        <taxon>Mycena</taxon>
    </lineage>
</organism>
<sequence>MEPGSRHDTLDDHWSHWNWQKLVGLGMLLKKRLLNAIPERNYQKEAFQTFTEHQLENVPAWKAMVKAFECDATQPNPYELPKSGLTEHDVRRQFANEEAAEEQKGILHIHNVSPSAFILAGLDLEEQQRRIKVTVQMHKNDTSKSSADITKKRTKLSRYTACFCKIQAIYMPGACVAGAR</sequence>
<name>A0AAD7CHC2_MYCRO</name>
<protein>
    <submittedName>
        <fullName evidence="1">Uncharacterized protein</fullName>
    </submittedName>
</protein>
<keyword evidence="2" id="KW-1185">Reference proteome</keyword>
<accession>A0AAD7CHC2</accession>
<gene>
    <name evidence="1" type="ORF">B0H17DRAFT_958657</name>
</gene>
<reference evidence="1" key="1">
    <citation type="submission" date="2023-03" db="EMBL/GenBank/DDBJ databases">
        <title>Massive genome expansion in bonnet fungi (Mycena s.s.) driven by repeated elements and novel gene families across ecological guilds.</title>
        <authorList>
            <consortium name="Lawrence Berkeley National Laboratory"/>
            <person name="Harder C.B."/>
            <person name="Miyauchi S."/>
            <person name="Viragh M."/>
            <person name="Kuo A."/>
            <person name="Thoen E."/>
            <person name="Andreopoulos B."/>
            <person name="Lu D."/>
            <person name="Skrede I."/>
            <person name="Drula E."/>
            <person name="Henrissat B."/>
            <person name="Morin E."/>
            <person name="Kohler A."/>
            <person name="Barry K."/>
            <person name="LaButti K."/>
            <person name="Morin E."/>
            <person name="Salamov A."/>
            <person name="Lipzen A."/>
            <person name="Mereny Z."/>
            <person name="Hegedus B."/>
            <person name="Baldrian P."/>
            <person name="Stursova M."/>
            <person name="Weitz H."/>
            <person name="Taylor A."/>
            <person name="Grigoriev I.V."/>
            <person name="Nagy L.G."/>
            <person name="Martin F."/>
            <person name="Kauserud H."/>
        </authorList>
    </citation>
    <scope>NUCLEOTIDE SEQUENCE</scope>
    <source>
        <strain evidence="1">CBHHK067</strain>
    </source>
</reference>
<dbReference type="EMBL" id="JARKIE010000369">
    <property type="protein sequence ID" value="KAJ7649195.1"/>
    <property type="molecule type" value="Genomic_DNA"/>
</dbReference>
<evidence type="ECO:0000313" key="1">
    <source>
        <dbReference type="EMBL" id="KAJ7649195.1"/>
    </source>
</evidence>
<dbReference type="Proteomes" id="UP001221757">
    <property type="component" value="Unassembled WGS sequence"/>
</dbReference>